<organism evidence="2 3">
    <name type="scientific">Scophthalmus maximus</name>
    <name type="common">Turbot</name>
    <name type="synonym">Psetta maxima</name>
    <dbReference type="NCBI Taxonomy" id="52904"/>
    <lineage>
        <taxon>Eukaryota</taxon>
        <taxon>Metazoa</taxon>
        <taxon>Chordata</taxon>
        <taxon>Craniata</taxon>
        <taxon>Vertebrata</taxon>
        <taxon>Euteleostomi</taxon>
        <taxon>Actinopterygii</taxon>
        <taxon>Neopterygii</taxon>
        <taxon>Teleostei</taxon>
        <taxon>Neoteleostei</taxon>
        <taxon>Acanthomorphata</taxon>
        <taxon>Carangaria</taxon>
        <taxon>Pleuronectiformes</taxon>
        <taxon>Pleuronectoidei</taxon>
        <taxon>Scophthalmidae</taxon>
        <taxon>Scophthalmus</taxon>
    </lineage>
</organism>
<name>A0A6A4SX67_SCOMX</name>
<evidence type="ECO:0000313" key="2">
    <source>
        <dbReference type="EMBL" id="KAF0035611.1"/>
    </source>
</evidence>
<protein>
    <submittedName>
        <fullName evidence="2">Uncharacterized protein</fullName>
    </submittedName>
</protein>
<feature type="region of interest" description="Disordered" evidence="1">
    <location>
        <begin position="1"/>
        <end position="20"/>
    </location>
</feature>
<sequence length="169" mass="18973">MSEGEVTLTDDMKKRRGRRADQGLKSEIIDMKCVSINENVRSDCGGPTVVGLQCVQGVTCTVQCVQGVTCTVQCVQGVTCTVQCVRSYFTARHQWLLPGRDLSVSIKPALKEPDLKEPYLKEPALKEPDLKDTDLKEPDLKEPDLKEPDLKELDLKDTHLKEPYLRTRT</sequence>
<dbReference type="EMBL" id="VEVO01000011">
    <property type="protein sequence ID" value="KAF0035611.1"/>
    <property type="molecule type" value="Genomic_DNA"/>
</dbReference>
<dbReference type="AlphaFoldDB" id="A0A6A4SX67"/>
<proteinExistence type="predicted"/>
<accession>A0A6A4SX67</accession>
<evidence type="ECO:0000256" key="1">
    <source>
        <dbReference type="SAM" id="MobiDB-lite"/>
    </source>
</evidence>
<evidence type="ECO:0000313" key="3">
    <source>
        <dbReference type="Proteomes" id="UP000438429"/>
    </source>
</evidence>
<comment type="caution">
    <text evidence="2">The sequence shown here is derived from an EMBL/GenBank/DDBJ whole genome shotgun (WGS) entry which is preliminary data.</text>
</comment>
<feature type="region of interest" description="Disordered" evidence="1">
    <location>
        <begin position="117"/>
        <end position="154"/>
    </location>
</feature>
<gene>
    <name evidence="2" type="ORF">F2P81_013369</name>
</gene>
<dbReference type="Proteomes" id="UP000438429">
    <property type="component" value="Unassembled WGS sequence"/>
</dbReference>
<reference evidence="2 3" key="1">
    <citation type="submission" date="2019-06" db="EMBL/GenBank/DDBJ databases">
        <title>Draft genomes of female and male turbot (Scophthalmus maximus).</title>
        <authorList>
            <person name="Xu H."/>
            <person name="Xu X.-W."/>
            <person name="Shao C."/>
            <person name="Chen S."/>
        </authorList>
    </citation>
    <scope>NUCLEOTIDE SEQUENCE [LARGE SCALE GENOMIC DNA]</scope>
    <source>
        <strain evidence="2">Ysfricsl-2016a</strain>
        <tissue evidence="2">Blood</tissue>
    </source>
</reference>